<feature type="transmembrane region" description="Helical" evidence="1">
    <location>
        <begin position="34"/>
        <end position="57"/>
    </location>
</feature>
<organism evidence="2 4">
    <name type="scientific">Moraxella caviae</name>
    <dbReference type="NCBI Taxonomy" id="34060"/>
    <lineage>
        <taxon>Bacteria</taxon>
        <taxon>Pseudomonadati</taxon>
        <taxon>Pseudomonadota</taxon>
        <taxon>Gammaproteobacteria</taxon>
        <taxon>Moraxellales</taxon>
        <taxon>Moraxellaceae</taxon>
        <taxon>Moraxella</taxon>
    </lineage>
</organism>
<dbReference type="RefSeq" id="WP_078275632.1">
    <property type="nucleotide sequence ID" value="NZ_CAACXO010000048.1"/>
</dbReference>
<protein>
    <submittedName>
        <fullName evidence="2">Uncharacterized protein</fullName>
    </submittedName>
</protein>
<dbReference type="EMBL" id="UGQE01000001">
    <property type="protein sequence ID" value="STZ10057.1"/>
    <property type="molecule type" value="Genomic_DNA"/>
</dbReference>
<reference evidence="3 5" key="2">
    <citation type="submission" date="2018-06" db="EMBL/GenBank/DDBJ databases">
        <authorList>
            <consortium name="Pathogen Informatics"/>
            <person name="Doyle S."/>
        </authorList>
    </citation>
    <scope>NUCLEOTIDE SEQUENCE [LARGE SCALE GENOMIC DNA]</scope>
    <source>
        <strain evidence="3 5">NCTC10293</strain>
    </source>
</reference>
<dbReference type="EMBL" id="MUXU01000006">
    <property type="protein sequence ID" value="OOR93083.1"/>
    <property type="molecule type" value="Genomic_DNA"/>
</dbReference>
<keyword evidence="1" id="KW-0472">Membrane</keyword>
<keyword evidence="1" id="KW-0812">Transmembrane</keyword>
<accession>A0A1T0ABK5</accession>
<evidence type="ECO:0000313" key="5">
    <source>
        <dbReference type="Proteomes" id="UP000255279"/>
    </source>
</evidence>
<feature type="transmembrane region" description="Helical" evidence="1">
    <location>
        <begin position="69"/>
        <end position="88"/>
    </location>
</feature>
<dbReference type="OrthoDB" id="9920200at2"/>
<sequence>MKLNPRLANVISLLLFFVGVMAVAVCVIEDNGYAYHAFVLCGALSVLAEAISLYAGNKQPNATPRQKRFILIFQAVFWLIGWALVYSFDLF</sequence>
<evidence type="ECO:0000313" key="3">
    <source>
        <dbReference type="EMBL" id="STZ10057.1"/>
    </source>
</evidence>
<dbReference type="AlphaFoldDB" id="A0A1T0ABK5"/>
<dbReference type="Proteomes" id="UP000190435">
    <property type="component" value="Unassembled WGS sequence"/>
</dbReference>
<keyword evidence="1" id="KW-1133">Transmembrane helix</keyword>
<evidence type="ECO:0000256" key="1">
    <source>
        <dbReference type="SAM" id="Phobius"/>
    </source>
</evidence>
<proteinExistence type="predicted"/>
<dbReference type="STRING" id="34060.B0181_00970"/>
<evidence type="ECO:0000313" key="2">
    <source>
        <dbReference type="EMBL" id="OOR93083.1"/>
    </source>
</evidence>
<reference evidence="2 4" key="1">
    <citation type="submission" date="2017-02" db="EMBL/GenBank/DDBJ databases">
        <title>Draft genome sequence of Moraxella caviae CCUG 355 type strain.</title>
        <authorList>
            <person name="Engstrom-Jakobsson H."/>
            <person name="Salva-Serra F."/>
            <person name="Thorell K."/>
            <person name="Gonzales-Siles L."/>
            <person name="Karlsson R."/>
            <person name="Boulund F."/>
            <person name="Engstrand L."/>
            <person name="Moore E."/>
        </authorList>
    </citation>
    <scope>NUCLEOTIDE SEQUENCE [LARGE SCALE GENOMIC DNA]</scope>
    <source>
        <strain evidence="2 4">CCUG 355</strain>
    </source>
</reference>
<name>A0A1T0ABK5_9GAMM</name>
<dbReference type="Proteomes" id="UP000255279">
    <property type="component" value="Unassembled WGS sequence"/>
</dbReference>
<evidence type="ECO:0000313" key="4">
    <source>
        <dbReference type="Proteomes" id="UP000190435"/>
    </source>
</evidence>
<keyword evidence="4" id="KW-1185">Reference proteome</keyword>
<gene>
    <name evidence="2" type="ORF">B0181_00970</name>
    <name evidence="3" type="ORF">NCTC10293_00379</name>
</gene>